<dbReference type="InterPro" id="IPR050866">
    <property type="entry name" value="CNG_cation_channel"/>
</dbReference>
<evidence type="ECO:0000256" key="5">
    <source>
        <dbReference type="SAM" id="Phobius"/>
    </source>
</evidence>
<dbReference type="SUPFAM" id="SSF81324">
    <property type="entry name" value="Voltage-gated potassium channels"/>
    <property type="match status" value="1"/>
</dbReference>
<dbReference type="Pfam" id="PF00520">
    <property type="entry name" value="Ion_trans"/>
    <property type="match status" value="1"/>
</dbReference>
<evidence type="ECO:0000313" key="7">
    <source>
        <dbReference type="EMBL" id="GAA55394.1"/>
    </source>
</evidence>
<dbReference type="GO" id="GO:0005221">
    <property type="term" value="F:intracellularly cyclic nucleotide-activated monoatomic cation channel activity"/>
    <property type="evidence" value="ECO:0007669"/>
    <property type="project" value="InterPro"/>
</dbReference>
<feature type="transmembrane region" description="Helical" evidence="5">
    <location>
        <begin position="201"/>
        <end position="222"/>
    </location>
</feature>
<dbReference type="AlphaFoldDB" id="G7YR14"/>
<evidence type="ECO:0000256" key="1">
    <source>
        <dbReference type="ARBA" id="ARBA00004141"/>
    </source>
</evidence>
<dbReference type="PANTHER" id="PTHR45638:SF7">
    <property type="entry name" value="CYCLIC NUCLEOTIDE-GATED ION CHANNEL-LIKE, ISOFORM E"/>
    <property type="match status" value="1"/>
</dbReference>
<reference evidence="7" key="1">
    <citation type="journal article" date="2011" name="Genome Biol.">
        <title>The draft genome of the carcinogenic human liver fluke Clonorchis sinensis.</title>
        <authorList>
            <person name="Wang X."/>
            <person name="Chen W."/>
            <person name="Huang Y."/>
            <person name="Sun J."/>
            <person name="Men J."/>
            <person name="Liu H."/>
            <person name="Luo F."/>
            <person name="Guo L."/>
            <person name="Lv X."/>
            <person name="Deng C."/>
            <person name="Zhou C."/>
            <person name="Fan Y."/>
            <person name="Li X."/>
            <person name="Huang L."/>
            <person name="Hu Y."/>
            <person name="Liang C."/>
            <person name="Hu X."/>
            <person name="Xu J."/>
            <person name="Yu X."/>
        </authorList>
    </citation>
    <scope>NUCLEOTIDE SEQUENCE [LARGE SCALE GENOMIC DNA]</scope>
    <source>
        <strain evidence="7">Henan</strain>
    </source>
</reference>
<dbReference type="InterPro" id="IPR005821">
    <property type="entry name" value="Ion_trans_dom"/>
</dbReference>
<keyword evidence="8" id="KW-1185">Reference proteome</keyword>
<evidence type="ECO:0000256" key="2">
    <source>
        <dbReference type="ARBA" id="ARBA00022692"/>
    </source>
</evidence>
<organism evidence="7 8">
    <name type="scientific">Clonorchis sinensis</name>
    <name type="common">Chinese liver fluke</name>
    <dbReference type="NCBI Taxonomy" id="79923"/>
    <lineage>
        <taxon>Eukaryota</taxon>
        <taxon>Metazoa</taxon>
        <taxon>Spiralia</taxon>
        <taxon>Lophotrochozoa</taxon>
        <taxon>Platyhelminthes</taxon>
        <taxon>Trematoda</taxon>
        <taxon>Digenea</taxon>
        <taxon>Opisthorchiida</taxon>
        <taxon>Opisthorchiata</taxon>
        <taxon>Opisthorchiidae</taxon>
        <taxon>Clonorchis</taxon>
    </lineage>
</organism>
<evidence type="ECO:0000259" key="6">
    <source>
        <dbReference type="Pfam" id="PF00520"/>
    </source>
</evidence>
<dbReference type="Gene3D" id="1.10.287.70">
    <property type="match status" value="1"/>
</dbReference>
<keyword evidence="2 5" id="KW-0812">Transmembrane</keyword>
<feature type="domain" description="Ion transport" evidence="6">
    <location>
        <begin position="173"/>
        <end position="375"/>
    </location>
</feature>
<evidence type="ECO:0000256" key="4">
    <source>
        <dbReference type="ARBA" id="ARBA00023136"/>
    </source>
</evidence>
<keyword evidence="3 5" id="KW-1133">Transmembrane helix</keyword>
<evidence type="ECO:0000313" key="8">
    <source>
        <dbReference type="Proteomes" id="UP000008909"/>
    </source>
</evidence>
<comment type="subcellular location">
    <subcellularLocation>
        <location evidence="1">Membrane</location>
        <topology evidence="1">Multi-pass membrane protein</topology>
    </subcellularLocation>
</comment>
<keyword evidence="4 5" id="KW-0472">Membrane</keyword>
<feature type="transmembrane region" description="Helical" evidence="5">
    <location>
        <begin position="170"/>
        <end position="189"/>
    </location>
</feature>
<name>G7YR14_CLOSI</name>
<sequence>MLELAHSSHNGKLVHGHLNQDKLINRLEAHRLNNIECKGDSTRYRMIQTNSPSKMHVLMPVHQQWPTLSLPSKGYEKCTLGFGEHAYPPLTSLDNPNDPELADDKSLTDFPEPFKTVDFPVASEENILPQKEESDEKKSPLPTELIEDHRRFGQSECSVCCVFQTHNRILLTWLTLLSATVLYNLWLPVARQSFYRLQEEYVIMWTLLDIIADLVYLLDIAVQMRSPYLDYGLVVVNGRKMIRHYTRSRNFRLDIISLLPLDLIQIKIGMQPLLRFPRFLKVYRALEWKNMVANRTPFPNTWRVVNLMHVMFLGCNWCACAYYAISAYQGFRGKWGYTQKSDNTTSLAQVYLQSFYWANLALATIGIHEAPETNIELTRRTSTSVDIVRTSSNSCYDLPAIQCLCRRDIQIWSDEQLEGLVAYTCQRVTATKVEQLLMGELCSTGQVAAIPALRLMTCASLQLIEVDWNRRIESNFPLRHFLRGDAVTSNFIYPYFPSQWVTFAILVTHVSPPSYCATLKWARRTALSSEVDDLACTTYGLTTSSFGAGHSVRVKSRKLDFNDLVTNLPAPGQTAREVHPRIDEHTRPSTNVDEYQAIVNESEMSGRVLDTRHRIYSENVDILARGLRFTPQRLVTEAVEIAKHPIVNRT</sequence>
<feature type="transmembrane region" description="Helical" evidence="5">
    <location>
        <begin position="304"/>
        <end position="325"/>
    </location>
</feature>
<dbReference type="GO" id="GO:0044877">
    <property type="term" value="F:protein-containing complex binding"/>
    <property type="evidence" value="ECO:0007669"/>
    <property type="project" value="TreeGrafter"/>
</dbReference>
<dbReference type="Proteomes" id="UP000008909">
    <property type="component" value="Unassembled WGS sequence"/>
</dbReference>
<protein>
    <submittedName>
        <fullName evidence="7">Cyclic nucleotide-gated cation channel alpha-3</fullName>
    </submittedName>
</protein>
<dbReference type="PANTHER" id="PTHR45638">
    <property type="entry name" value="CYCLIC NUCLEOTIDE-GATED CATION CHANNEL SUBUNIT A"/>
    <property type="match status" value="1"/>
</dbReference>
<proteinExistence type="predicted"/>
<gene>
    <name evidence="7" type="ORF">CLF_107802</name>
</gene>
<evidence type="ECO:0000256" key="3">
    <source>
        <dbReference type="ARBA" id="ARBA00022989"/>
    </source>
</evidence>
<reference key="2">
    <citation type="submission" date="2011-10" db="EMBL/GenBank/DDBJ databases">
        <title>The genome and transcriptome sequence of Clonorchis sinensis provide insights into the carcinogenic liver fluke.</title>
        <authorList>
            <person name="Wang X."/>
            <person name="Huang Y."/>
            <person name="Chen W."/>
            <person name="Liu H."/>
            <person name="Guo L."/>
            <person name="Chen Y."/>
            <person name="Luo F."/>
            <person name="Zhou W."/>
            <person name="Sun J."/>
            <person name="Mao Q."/>
            <person name="Liang P."/>
            <person name="Zhou C."/>
            <person name="Tian Y."/>
            <person name="Men J."/>
            <person name="Lv X."/>
            <person name="Huang L."/>
            <person name="Zhou J."/>
            <person name="Hu Y."/>
            <person name="Li R."/>
            <person name="Zhang F."/>
            <person name="Lei H."/>
            <person name="Li X."/>
            <person name="Hu X."/>
            <person name="Liang C."/>
            <person name="Xu J."/>
            <person name="Wu Z."/>
            <person name="Yu X."/>
        </authorList>
    </citation>
    <scope>NUCLEOTIDE SEQUENCE</scope>
    <source>
        <strain>Henan</strain>
    </source>
</reference>
<dbReference type="EMBL" id="DF144007">
    <property type="protein sequence ID" value="GAA55394.1"/>
    <property type="molecule type" value="Genomic_DNA"/>
</dbReference>
<dbReference type="GO" id="GO:0016020">
    <property type="term" value="C:membrane"/>
    <property type="evidence" value="ECO:0007669"/>
    <property type="project" value="UniProtKB-SubCell"/>
</dbReference>
<accession>G7YR14</accession>